<comment type="caution">
    <text evidence="1">The sequence shown here is derived from an EMBL/GenBank/DDBJ whole genome shotgun (WGS) entry which is preliminary data.</text>
</comment>
<keyword evidence="2" id="KW-1185">Reference proteome</keyword>
<name>A0A7I8WDU9_9ANNE</name>
<dbReference type="EMBL" id="CAJFCJ010000037">
    <property type="protein sequence ID" value="CAD5126258.1"/>
    <property type="molecule type" value="Genomic_DNA"/>
</dbReference>
<evidence type="ECO:0000313" key="1">
    <source>
        <dbReference type="EMBL" id="CAD5126258.1"/>
    </source>
</evidence>
<organism evidence="1 2">
    <name type="scientific">Dimorphilus gyrociliatus</name>
    <dbReference type="NCBI Taxonomy" id="2664684"/>
    <lineage>
        <taxon>Eukaryota</taxon>
        <taxon>Metazoa</taxon>
        <taxon>Spiralia</taxon>
        <taxon>Lophotrochozoa</taxon>
        <taxon>Annelida</taxon>
        <taxon>Polychaeta</taxon>
        <taxon>Polychaeta incertae sedis</taxon>
        <taxon>Dinophilidae</taxon>
        <taxon>Dimorphilus</taxon>
    </lineage>
</organism>
<gene>
    <name evidence="1" type="ORF">DGYR_LOCUS13510</name>
</gene>
<reference evidence="1 2" key="1">
    <citation type="submission" date="2020-08" db="EMBL/GenBank/DDBJ databases">
        <authorList>
            <person name="Hejnol A."/>
        </authorList>
    </citation>
    <scope>NUCLEOTIDE SEQUENCE [LARGE SCALE GENOMIC DNA]</scope>
</reference>
<dbReference type="AlphaFoldDB" id="A0A7I8WDU9"/>
<evidence type="ECO:0000313" key="2">
    <source>
        <dbReference type="Proteomes" id="UP000549394"/>
    </source>
</evidence>
<proteinExistence type="predicted"/>
<dbReference type="Proteomes" id="UP000549394">
    <property type="component" value="Unassembled WGS sequence"/>
</dbReference>
<sequence>MSEKSVDKSDLVDCIDNIESFCIITGKDGPVVARDSVCSSGCQRTLSELDGEQHNTKSCTFYKLFVNKLKECGKYYGTLRENLEAGKCIDDNEGIKDFNPGNGGHNREFDRETSGAAKQSPKITIFFTLMAIIKYFL</sequence>
<protein>
    <submittedName>
        <fullName evidence="1">DgyrCDS14421</fullName>
    </submittedName>
</protein>
<accession>A0A7I8WDU9</accession>